<evidence type="ECO:0008006" key="3">
    <source>
        <dbReference type="Google" id="ProtNLM"/>
    </source>
</evidence>
<sequence length="161" mass="18221">MVRRFKSLSLSELKWGNGFRCPQISARQLLQGSKPYSRQCTSCRYDRSPTANTLFHRVIFDLLKAFCNVYFVAINKKGGTSLELASKLSLMQKTCWALEHKVIIATNKLGDYPIKGRAEVDETVFGTTTARVTTDQWVGYGPPKIPSRKKGAISWNSIKWL</sequence>
<dbReference type="EMBL" id="JACLHY010000017">
    <property type="protein sequence ID" value="MBC8769407.1"/>
    <property type="molecule type" value="Genomic_DNA"/>
</dbReference>
<keyword evidence="2" id="KW-1185">Reference proteome</keyword>
<protein>
    <recommendedName>
        <fullName evidence="3">Transposase</fullName>
    </recommendedName>
</protein>
<dbReference type="Proteomes" id="UP000618952">
    <property type="component" value="Unassembled WGS sequence"/>
</dbReference>
<dbReference type="RefSeq" id="WP_187586196.1">
    <property type="nucleotide sequence ID" value="NZ_JACLHY010000017.1"/>
</dbReference>
<evidence type="ECO:0000313" key="1">
    <source>
        <dbReference type="EMBL" id="MBC8769407.1"/>
    </source>
</evidence>
<accession>A0ABR7QQD2</accession>
<name>A0ABR7QQD2_9FLAO</name>
<organism evidence="1 2">
    <name type="scientific">Arenibacter arenosicollis</name>
    <dbReference type="NCBI Taxonomy" id="2762274"/>
    <lineage>
        <taxon>Bacteria</taxon>
        <taxon>Pseudomonadati</taxon>
        <taxon>Bacteroidota</taxon>
        <taxon>Flavobacteriia</taxon>
        <taxon>Flavobacteriales</taxon>
        <taxon>Flavobacteriaceae</taxon>
        <taxon>Arenibacter</taxon>
    </lineage>
</organism>
<comment type="caution">
    <text evidence="1">The sequence shown here is derived from an EMBL/GenBank/DDBJ whole genome shotgun (WGS) entry which is preliminary data.</text>
</comment>
<evidence type="ECO:0000313" key="2">
    <source>
        <dbReference type="Proteomes" id="UP000618952"/>
    </source>
</evidence>
<proteinExistence type="predicted"/>
<gene>
    <name evidence="1" type="ORF">H4O18_15525</name>
</gene>
<reference evidence="1 2" key="1">
    <citation type="submission" date="2020-08" db="EMBL/GenBank/DDBJ databases">
        <title>Arenibacter gaetbuli sp. nov., isolated from a sand dune.</title>
        <authorList>
            <person name="Park S."/>
            <person name="Yoon J.-H."/>
        </authorList>
    </citation>
    <scope>NUCLEOTIDE SEQUENCE [LARGE SCALE GENOMIC DNA]</scope>
    <source>
        <strain evidence="1 2">BSSL-BM3</strain>
    </source>
</reference>